<dbReference type="Gene3D" id="1.20.144.10">
    <property type="entry name" value="Phosphatidic acid phosphatase type 2/haloperoxidase"/>
    <property type="match status" value="1"/>
</dbReference>
<keyword evidence="1" id="KW-0472">Membrane</keyword>
<feature type="transmembrane region" description="Helical" evidence="1">
    <location>
        <begin position="20"/>
        <end position="39"/>
    </location>
</feature>
<dbReference type="Pfam" id="PF01569">
    <property type="entry name" value="PAP2"/>
    <property type="match status" value="1"/>
</dbReference>
<feature type="transmembrane region" description="Helical" evidence="1">
    <location>
        <begin position="149"/>
        <end position="171"/>
    </location>
</feature>
<dbReference type="RefSeq" id="WP_184017180.1">
    <property type="nucleotide sequence ID" value="NZ_JACHFD010000005.1"/>
</dbReference>
<dbReference type="CDD" id="cd03392">
    <property type="entry name" value="PAP2_like_2"/>
    <property type="match status" value="1"/>
</dbReference>
<feature type="transmembrane region" description="Helical" evidence="1">
    <location>
        <begin position="83"/>
        <end position="104"/>
    </location>
</feature>
<name>A0A840V1E5_9BACT</name>
<evidence type="ECO:0000259" key="2">
    <source>
        <dbReference type="SMART" id="SM00014"/>
    </source>
</evidence>
<dbReference type="SMART" id="SM00014">
    <property type="entry name" value="acidPPc"/>
    <property type="match status" value="1"/>
</dbReference>
<evidence type="ECO:0000313" key="3">
    <source>
        <dbReference type="EMBL" id="MBB5351213.1"/>
    </source>
</evidence>
<gene>
    <name evidence="3" type="ORF">HNR46_001447</name>
</gene>
<keyword evidence="3" id="KW-0378">Hydrolase</keyword>
<dbReference type="PANTHER" id="PTHR14969">
    <property type="entry name" value="SPHINGOSINE-1-PHOSPHATE PHOSPHOHYDROLASE"/>
    <property type="match status" value="1"/>
</dbReference>
<proteinExistence type="predicted"/>
<keyword evidence="4" id="KW-1185">Reference proteome</keyword>
<dbReference type="PANTHER" id="PTHR14969:SF13">
    <property type="entry name" value="AT30094P"/>
    <property type="match status" value="1"/>
</dbReference>
<feature type="domain" description="Phosphatidic acid phosphatase type 2/haloperoxidase" evidence="2">
    <location>
        <begin position="111"/>
        <end position="225"/>
    </location>
</feature>
<accession>A0A840V1E5</accession>
<dbReference type="SUPFAM" id="SSF48317">
    <property type="entry name" value="Acid phosphatase/Vanadium-dependent haloperoxidase"/>
    <property type="match status" value="1"/>
</dbReference>
<protein>
    <submittedName>
        <fullName evidence="3">Undecaprenyl-diphosphatase</fullName>
        <ecNumber evidence="3">3.6.1.27</ecNumber>
    </submittedName>
</protein>
<evidence type="ECO:0000256" key="1">
    <source>
        <dbReference type="SAM" id="Phobius"/>
    </source>
</evidence>
<dbReference type="EMBL" id="JACHFD010000005">
    <property type="protein sequence ID" value="MBB5351213.1"/>
    <property type="molecule type" value="Genomic_DNA"/>
</dbReference>
<dbReference type="InterPro" id="IPR036938">
    <property type="entry name" value="PAP2/HPO_sf"/>
</dbReference>
<evidence type="ECO:0000313" key="4">
    <source>
        <dbReference type="Proteomes" id="UP000557717"/>
    </source>
</evidence>
<dbReference type="Proteomes" id="UP000557717">
    <property type="component" value="Unassembled WGS sequence"/>
</dbReference>
<dbReference type="GO" id="GO:0050380">
    <property type="term" value="F:undecaprenyl-diphosphatase activity"/>
    <property type="evidence" value="ECO:0007669"/>
    <property type="project" value="UniProtKB-EC"/>
</dbReference>
<dbReference type="AlphaFoldDB" id="A0A840V1E5"/>
<feature type="transmembrane region" description="Helical" evidence="1">
    <location>
        <begin position="183"/>
        <end position="204"/>
    </location>
</feature>
<dbReference type="InterPro" id="IPR000326">
    <property type="entry name" value="PAP2/HPO"/>
</dbReference>
<feature type="transmembrane region" description="Helical" evidence="1">
    <location>
        <begin position="210"/>
        <end position="231"/>
    </location>
</feature>
<keyword evidence="1" id="KW-1133">Transmembrane helix</keyword>
<sequence>MGAEISISGKVLRTWQWLRARWGVPMLAVVLLGGAFGFLEIAEEVGEAETRKVDETILLAMRQEGHADRPVGPEGLAEVARDITALGGATLLTLICLVAWGMTLFAGKRRLAWVGVGAVVVAMLVMKLLKLGYDRPRPDLVEHGTRVVSASFPSGHSMMSAVVYLTLGILVARTQPKRRVQAFVLAVSVGVTVAVGLSRVYLGVHWPTDVLAGWMLGGVWALAVWILAGVLEDRCRAEKKTTPGRGPS</sequence>
<dbReference type="EC" id="3.6.1.27" evidence="3"/>
<feature type="transmembrane region" description="Helical" evidence="1">
    <location>
        <begin position="111"/>
        <end position="129"/>
    </location>
</feature>
<reference evidence="3 4" key="1">
    <citation type="submission" date="2020-08" db="EMBL/GenBank/DDBJ databases">
        <title>Genomic Encyclopedia of Type Strains, Phase IV (KMG-IV): sequencing the most valuable type-strain genomes for metagenomic binning, comparative biology and taxonomic classification.</title>
        <authorList>
            <person name="Goeker M."/>
        </authorList>
    </citation>
    <scope>NUCLEOTIDE SEQUENCE [LARGE SCALE GENOMIC DNA]</scope>
    <source>
        <strain evidence="3 4">YC6886</strain>
    </source>
</reference>
<comment type="caution">
    <text evidence="3">The sequence shown here is derived from an EMBL/GenBank/DDBJ whole genome shotgun (WGS) entry which is preliminary data.</text>
</comment>
<organism evidence="3 4">
    <name type="scientific">Haloferula luteola</name>
    <dbReference type="NCBI Taxonomy" id="595692"/>
    <lineage>
        <taxon>Bacteria</taxon>
        <taxon>Pseudomonadati</taxon>
        <taxon>Verrucomicrobiota</taxon>
        <taxon>Verrucomicrobiia</taxon>
        <taxon>Verrucomicrobiales</taxon>
        <taxon>Verrucomicrobiaceae</taxon>
        <taxon>Haloferula</taxon>
    </lineage>
</organism>
<keyword evidence="1" id="KW-0812">Transmembrane</keyword>